<feature type="region of interest" description="Disordered" evidence="1">
    <location>
        <begin position="171"/>
        <end position="205"/>
    </location>
</feature>
<protein>
    <submittedName>
        <fullName evidence="3">Flagellar basal body protein FliL</fullName>
    </submittedName>
</protein>
<name>A0A318NSS1_9ACTN</name>
<feature type="region of interest" description="Disordered" evidence="1">
    <location>
        <begin position="1"/>
        <end position="136"/>
    </location>
</feature>
<feature type="compositionally biased region" description="Gly residues" evidence="1">
    <location>
        <begin position="61"/>
        <end position="75"/>
    </location>
</feature>
<keyword evidence="3" id="KW-0969">Cilium</keyword>
<comment type="caution">
    <text evidence="3">The sequence shown here is derived from an EMBL/GenBank/DDBJ whole genome shotgun (WGS) entry which is preliminary data.</text>
</comment>
<feature type="compositionally biased region" description="Pro residues" evidence="1">
    <location>
        <begin position="26"/>
        <end position="44"/>
    </location>
</feature>
<dbReference type="AlphaFoldDB" id="A0A318NSS1"/>
<dbReference type="EMBL" id="PYBV01000021">
    <property type="protein sequence ID" value="PYC68850.1"/>
    <property type="molecule type" value="Genomic_DNA"/>
</dbReference>
<sequence>MTNYGPPGGGNPGPWRGQRPDETPGRPVPQPYPPTGPPYPPAPEGRPGTYGGPPVSPYGGAPYGGAPGAPYGGGTDSPYDREPAAPYDREPGAPYDREPAASYGGAYQPTGANPAYGGPPYRPDDDPYGGGDPAPGRRGRGPLIAVLAVVLLVVAAGGAFWFLRGQDDPAPVAAPTASAEAVEPSGDADATGPAPSAAAPESSADPRFAKVGQCVRNDGAAGGKPKLLISGCSAKSYEVLSRIDGATSGERDAEAKCGKVEGYTNWYFFDSELDTLDFVLCLKQR</sequence>
<feature type="compositionally biased region" description="Gly residues" evidence="1">
    <location>
        <begin position="1"/>
        <end position="12"/>
    </location>
</feature>
<organism evidence="3 4">
    <name type="scientific">Micromonospora arborensis</name>
    <dbReference type="NCBI Taxonomy" id="2116518"/>
    <lineage>
        <taxon>Bacteria</taxon>
        <taxon>Bacillati</taxon>
        <taxon>Actinomycetota</taxon>
        <taxon>Actinomycetes</taxon>
        <taxon>Micromonosporales</taxon>
        <taxon>Micromonosporaceae</taxon>
        <taxon>Micromonospora</taxon>
    </lineage>
</organism>
<feature type="compositionally biased region" description="Basic and acidic residues" evidence="1">
    <location>
        <begin position="78"/>
        <end position="99"/>
    </location>
</feature>
<keyword evidence="2" id="KW-1133">Transmembrane helix</keyword>
<evidence type="ECO:0000256" key="1">
    <source>
        <dbReference type="SAM" id="MobiDB-lite"/>
    </source>
</evidence>
<evidence type="ECO:0000313" key="3">
    <source>
        <dbReference type="EMBL" id="PYC68850.1"/>
    </source>
</evidence>
<keyword evidence="2" id="KW-0812">Transmembrane</keyword>
<evidence type="ECO:0000313" key="4">
    <source>
        <dbReference type="Proteomes" id="UP000248333"/>
    </source>
</evidence>
<dbReference type="OrthoDB" id="3373390at2"/>
<reference evidence="3 4" key="1">
    <citation type="submission" date="2018-03" db="EMBL/GenBank/DDBJ databases">
        <title>Bioinformatic expansion and discovery of thiopeptide antibiotics.</title>
        <authorList>
            <person name="Schwalen C.J."/>
            <person name="Hudson G.A."/>
            <person name="Mitchell D.A."/>
        </authorList>
    </citation>
    <scope>NUCLEOTIDE SEQUENCE [LARGE SCALE GENOMIC DNA]</scope>
    <source>
        <strain evidence="3 4">NRRL 8041</strain>
    </source>
</reference>
<keyword evidence="3" id="KW-0282">Flagellum</keyword>
<dbReference type="Proteomes" id="UP000248333">
    <property type="component" value="Unassembled WGS sequence"/>
</dbReference>
<evidence type="ECO:0000256" key="2">
    <source>
        <dbReference type="SAM" id="Phobius"/>
    </source>
</evidence>
<keyword evidence="3" id="KW-0966">Cell projection</keyword>
<proteinExistence type="predicted"/>
<accession>A0A318NSS1</accession>
<keyword evidence="2" id="KW-0472">Membrane</keyword>
<gene>
    <name evidence="3" type="ORF">C7C45_17910</name>
</gene>
<keyword evidence="4" id="KW-1185">Reference proteome</keyword>
<feature type="transmembrane region" description="Helical" evidence="2">
    <location>
        <begin position="143"/>
        <end position="163"/>
    </location>
</feature>